<evidence type="ECO:0000313" key="2">
    <source>
        <dbReference type="EMBL" id="CRI43063.1"/>
    </source>
</evidence>
<evidence type="ECO:0000256" key="1">
    <source>
        <dbReference type="SAM" id="Phobius"/>
    </source>
</evidence>
<keyword evidence="1" id="KW-0812">Transmembrane</keyword>
<dbReference type="Pfam" id="PF05677">
    <property type="entry name" value="DUF818"/>
    <property type="match status" value="1"/>
</dbReference>
<organism evidence="2">
    <name type="scientific">Chlamydia pneumoniae</name>
    <name type="common">Chlamydophila pneumoniae</name>
    <dbReference type="NCBI Taxonomy" id="83558"/>
    <lineage>
        <taxon>Bacteria</taxon>
        <taxon>Pseudomonadati</taxon>
        <taxon>Chlamydiota</taxon>
        <taxon>Chlamydiia</taxon>
        <taxon>Chlamydiales</taxon>
        <taxon>Chlamydiaceae</taxon>
        <taxon>Chlamydia/Chlamydophila group</taxon>
        <taxon>Chlamydia</taxon>
    </lineage>
</organism>
<dbReference type="NCBIfam" id="NF042907">
    <property type="entry name" value="CPn0927_CPn0928"/>
    <property type="match status" value="1"/>
</dbReference>
<dbReference type="Gene3D" id="3.40.50.1820">
    <property type="entry name" value="alpha/beta hydrolase"/>
    <property type="match status" value="1"/>
</dbReference>
<protein>
    <submittedName>
        <fullName evidence="2">CHLPS 43 kDa-like protein 4</fullName>
    </submittedName>
</protein>
<gene>
    <name evidence="2" type="ORF">BN1224_DC9_CC_00640</name>
</gene>
<reference evidence="2" key="1">
    <citation type="submission" date="2015-05" db="EMBL/GenBank/DDBJ databases">
        <authorList>
            <person name="Rattei Thomas"/>
        </authorList>
    </citation>
    <scope>NUCLEOTIDE SEQUENCE</scope>
    <source>
        <strain evidence="2">DC9</strain>
    </source>
</reference>
<feature type="transmembrane region" description="Helical" evidence="1">
    <location>
        <begin position="50"/>
        <end position="71"/>
    </location>
</feature>
<dbReference type="SUPFAM" id="SSF53474">
    <property type="entry name" value="alpha/beta-Hydrolases"/>
    <property type="match status" value="1"/>
</dbReference>
<keyword evidence="1" id="KW-1133">Transmembrane helix</keyword>
<name>A0A0F7X0B7_CHLPN</name>
<dbReference type="AlphaFoldDB" id="A0A0F7X0B7"/>
<dbReference type="InterPro" id="IPR008536">
    <property type="entry name" value="DUF818"/>
</dbReference>
<dbReference type="InterPro" id="IPR050037">
    <property type="entry name" value="CPn0927-like928-like"/>
</dbReference>
<accession>A0A0F7X0B7</accession>
<keyword evidence="1" id="KW-0472">Membrane</keyword>
<sequence length="369" mass="41480">MAPIHGSNAFVEDILHSHPSPQATYFSSTRAQKLHEFKDRHPVLTRIASVIIKIFKVLIGLIILPLGIYWLCQTLCTNSILPSKNLLKIFKKQPNTKTLRTNYLHALQDYSSKNRVASMRRVPILQDNVLIDTLEICLSQAPTNRWMLISLGSDCSLEEIACKEIFDSWQRFAKLIGANILVYNYPGVMSSTGSSSLKDLASAHNICTRYLKDKEQGPGAKEIITYGYSLGGLIQAEALRDQKIVANDDTTWIAVKDRCPLFISPEGFHSCRRIGKLVARLFGWGTKAVERSQDLPCLEIFLYPTDSLRRSTVRQNKLLAPELTLAHAIKNSPYVQNKEFIEVRLSSDIDPIDSKTRVALATPILKKLS</sequence>
<proteinExistence type="predicted"/>
<dbReference type="InterPro" id="IPR029058">
    <property type="entry name" value="AB_hydrolase_fold"/>
</dbReference>
<dbReference type="EMBL" id="LN847058">
    <property type="protein sequence ID" value="CRI43063.1"/>
    <property type="molecule type" value="Genomic_DNA"/>
</dbReference>